<evidence type="ECO:0000313" key="2">
    <source>
        <dbReference type="Proteomes" id="UP000070366"/>
    </source>
</evidence>
<dbReference type="STRING" id="626937.HMPREF3293_00359"/>
<evidence type="ECO:0000313" key="1">
    <source>
        <dbReference type="EMBL" id="KXK66813.1"/>
    </source>
</evidence>
<gene>
    <name evidence="1" type="ORF">HMPREF3293_00359</name>
</gene>
<dbReference type="EMBL" id="LSZW01000030">
    <property type="protein sequence ID" value="KXK66813.1"/>
    <property type="molecule type" value="Genomic_DNA"/>
</dbReference>
<reference evidence="1 2" key="1">
    <citation type="submission" date="2016-02" db="EMBL/GenBank/DDBJ databases">
        <authorList>
            <person name="Wen L."/>
            <person name="He K."/>
            <person name="Yang H."/>
        </authorList>
    </citation>
    <scope>NUCLEOTIDE SEQUENCE [LARGE SCALE GENOMIC DNA]</scope>
    <source>
        <strain evidence="1 2">DSM 22607</strain>
    </source>
</reference>
<keyword evidence="2" id="KW-1185">Reference proteome</keyword>
<accession>A0A136Q803</accession>
<proteinExistence type="predicted"/>
<name>A0A136Q803_9FIRM</name>
<dbReference type="Proteomes" id="UP000070366">
    <property type="component" value="Unassembled WGS sequence"/>
</dbReference>
<organism evidence="1 2">
    <name type="scientific">Christensenella minuta</name>
    <dbReference type="NCBI Taxonomy" id="626937"/>
    <lineage>
        <taxon>Bacteria</taxon>
        <taxon>Bacillati</taxon>
        <taxon>Bacillota</taxon>
        <taxon>Clostridia</taxon>
        <taxon>Christensenellales</taxon>
        <taxon>Christensenellaceae</taxon>
        <taxon>Christensenella</taxon>
    </lineage>
</organism>
<dbReference type="AlphaFoldDB" id="A0A136Q803"/>
<protein>
    <submittedName>
        <fullName evidence="1">Uncharacterized protein</fullName>
    </submittedName>
</protein>
<comment type="caution">
    <text evidence="1">The sequence shown here is derived from an EMBL/GenBank/DDBJ whole genome shotgun (WGS) entry which is preliminary data.</text>
</comment>
<sequence length="43" mass="5166">MLQDKNLSFTCKDTGMFSIGFYYTQDYIIDNHLCQTLAHRRYL</sequence>